<feature type="chain" id="PRO_5012090484" evidence="2">
    <location>
        <begin position="16"/>
        <end position="817"/>
    </location>
</feature>
<dbReference type="InterPro" id="IPR004303">
    <property type="entry name" value="PAD"/>
</dbReference>
<dbReference type="GO" id="GO:0005737">
    <property type="term" value="C:cytoplasm"/>
    <property type="evidence" value="ECO:0007669"/>
    <property type="project" value="InterPro"/>
</dbReference>
<dbReference type="Proteomes" id="UP000002499">
    <property type="component" value="Unassembled WGS sequence"/>
</dbReference>
<proteinExistence type="predicted"/>
<feature type="compositionally biased region" description="Polar residues" evidence="1">
    <location>
        <begin position="99"/>
        <end position="110"/>
    </location>
</feature>
<protein>
    <submittedName>
        <fullName evidence="4">Putative peptidylarginine deiminase</fullName>
    </submittedName>
</protein>
<dbReference type="HOGENOM" id="CLU_015851_0_0_1"/>
<evidence type="ECO:0000259" key="3">
    <source>
        <dbReference type="Pfam" id="PF03068"/>
    </source>
</evidence>
<dbReference type="OrthoDB" id="5102063at2759"/>
<evidence type="ECO:0000256" key="1">
    <source>
        <dbReference type="SAM" id="MobiDB-lite"/>
    </source>
</evidence>
<evidence type="ECO:0000256" key="2">
    <source>
        <dbReference type="SAM" id="SignalP"/>
    </source>
</evidence>
<dbReference type="SUPFAM" id="SSF110083">
    <property type="entry name" value="Peptidylarginine deiminase Pad4, middle domain"/>
    <property type="match status" value="2"/>
</dbReference>
<dbReference type="SUPFAM" id="SSF55909">
    <property type="entry name" value="Pentein"/>
    <property type="match status" value="1"/>
</dbReference>
<gene>
    <name evidence="4" type="ORF">MAC_05182</name>
</gene>
<dbReference type="KEGG" id="maw:19249493"/>
<name>E9E5N4_METAQ</name>
<feature type="region of interest" description="Disordered" evidence="1">
    <location>
        <begin position="11"/>
        <end position="110"/>
    </location>
</feature>
<dbReference type="InterPro" id="IPR013530">
    <property type="entry name" value="PAD_C"/>
</dbReference>
<keyword evidence="5" id="KW-1185">Reference proteome</keyword>
<feature type="region of interest" description="Disordered" evidence="1">
    <location>
        <begin position="660"/>
        <end position="732"/>
    </location>
</feature>
<evidence type="ECO:0000313" key="4">
    <source>
        <dbReference type="EMBL" id="EFY88747.1"/>
    </source>
</evidence>
<dbReference type="GO" id="GO:0005509">
    <property type="term" value="F:calcium ion binding"/>
    <property type="evidence" value="ECO:0007669"/>
    <property type="project" value="InterPro"/>
</dbReference>
<dbReference type="GeneID" id="19249493"/>
<dbReference type="Gene3D" id="3.75.10.10">
    <property type="entry name" value="L-arginine/glycine Amidinotransferase, Chain A"/>
    <property type="match status" value="1"/>
</dbReference>
<dbReference type="AlphaFoldDB" id="E9E5N4"/>
<dbReference type="PANTHER" id="PTHR10837">
    <property type="entry name" value="PEPTIDYLARGININE DEIMINASE"/>
    <property type="match status" value="1"/>
</dbReference>
<dbReference type="eggNOG" id="ENOG502QVJA">
    <property type="taxonomic scope" value="Eukaryota"/>
</dbReference>
<reference evidence="4 5" key="1">
    <citation type="journal article" date="2011" name="PLoS Genet.">
        <title>Genome sequencing and comparative transcriptomics of the model entomopathogenic fungi Metarhizium anisopliae and M. acridum.</title>
        <authorList>
            <person name="Gao Q."/>
            <person name="Jin K."/>
            <person name="Ying S.H."/>
            <person name="Zhang Y."/>
            <person name="Xiao G."/>
            <person name="Shang Y."/>
            <person name="Duan Z."/>
            <person name="Hu X."/>
            <person name="Xie X.Q."/>
            <person name="Zhou G."/>
            <person name="Peng G."/>
            <person name="Luo Z."/>
            <person name="Huang W."/>
            <person name="Wang B."/>
            <person name="Fang W."/>
            <person name="Wang S."/>
            <person name="Zhong Y."/>
            <person name="Ma L.J."/>
            <person name="St Leger R.J."/>
            <person name="Zhao G.P."/>
            <person name="Pei Y."/>
            <person name="Feng M.G."/>
            <person name="Xia Y."/>
            <person name="Wang C."/>
        </authorList>
    </citation>
    <scope>NUCLEOTIDE SEQUENCE [LARGE SCALE GENOMIC DNA]</scope>
    <source>
        <strain evidence="4 5">CQMa 102</strain>
    </source>
</reference>
<dbReference type="GO" id="GO:0004668">
    <property type="term" value="F:protein-arginine deiminase activity"/>
    <property type="evidence" value="ECO:0007669"/>
    <property type="project" value="InterPro"/>
</dbReference>
<feature type="domain" description="Protein-arginine deiminase C-terminal" evidence="3">
    <location>
        <begin position="728"/>
        <end position="817"/>
    </location>
</feature>
<keyword evidence="2" id="KW-0732">Signal</keyword>
<feature type="compositionally biased region" description="Basic and acidic residues" evidence="1">
    <location>
        <begin position="660"/>
        <end position="673"/>
    </location>
</feature>
<dbReference type="Pfam" id="PF03068">
    <property type="entry name" value="PAD"/>
    <property type="match status" value="2"/>
</dbReference>
<feature type="signal peptide" evidence="2">
    <location>
        <begin position="1"/>
        <end position="15"/>
    </location>
</feature>
<evidence type="ECO:0000313" key="5">
    <source>
        <dbReference type="Proteomes" id="UP000002499"/>
    </source>
</evidence>
<feature type="domain" description="Protein-arginine deiminase C-terminal" evidence="3">
    <location>
        <begin position="352"/>
        <end position="653"/>
    </location>
</feature>
<accession>E9E5N4</accession>
<dbReference type="EMBL" id="GL698507">
    <property type="protein sequence ID" value="EFY88747.1"/>
    <property type="molecule type" value="Genomic_DNA"/>
</dbReference>
<feature type="compositionally biased region" description="Basic and acidic residues" evidence="1">
    <location>
        <begin position="48"/>
        <end position="79"/>
    </location>
</feature>
<dbReference type="PANTHER" id="PTHR10837:SF8">
    <property type="entry name" value="PROTEIN-ARGININE DEIMINASE"/>
    <property type="match status" value="1"/>
</dbReference>
<dbReference type="OMA" id="YNPKDDG"/>
<sequence>MRLAFLVAALPLTGAVPRDLPVKRAETPDPGWDGPPYNPTDDGPPYNPKDDGPPYNPKDDGPPYNPKDDGPPYNPKDDGPWPISSGTEAEATHAESLAAPNQTAASTPPATNSLKITILADSNRDGKVDIAGATDLVGKETWTEESGALFLANIVDTDRRCSSQITGSCADRLGDIFFLGFPLPERPVLDPKITENEPIDQFDWKDWFHGLSESDKAAYNEWKKKIKEYDEAYQKARAGSVDERISTCHDSSDDNLRNSTYLAPLRTTPNPGLSDSATGSISVADKTAASNVRLFHKTGGQWVFISSNYTFKAEDLRAGLELGIDGRDVRRPGGWDGRATIEFKVQDGHKAARDSVVLRVAPVLTQHHGQRLKQLLTATGARRDNQQRFIQELGQISSKAGLKAPLHVINTSRCEANEIWAQDFFEPGYMSIPGPNGPVSIHIMIRAAQDYRRAGRKIFQDLRSNTVGAVQHLAKGGTTDSTGNLETVPPYKHNNKSYPAGRAVLGWGDLRPFMMDFLDAQETQAPITLNTSWLAVQHTDEFMQFLPVESERGWVMMVDDPRAGLDLLQKAQQDGHGNELAISRPKSPTDPDEWRVANTIDELLNITNFAGFQESCAGYIEENINVIKRETGISDAEIIRIPSLYQVYYRNKRVWRYAKDDGKQRRQTHDLVHAQKSRGLGEQQGQQPAEDSEEDDLIGGYDALEAGTPPQELNDQPAKATAKSLKGRQEQRHDQAVALYPGTINSVVLNEKQILAPNPWGPMIEGQDVFAAAVRAAYQKANYTVIYMDDWFTHHEKVGEVHCGSNAIRELSAVKWW</sequence>
<dbReference type="InterPro" id="IPR036556">
    <property type="entry name" value="PAD_central_sf"/>
</dbReference>
<dbReference type="InParanoid" id="E9E5N4"/>
<organism evidence="5">
    <name type="scientific">Metarhizium acridum (strain CQMa 102)</name>
    <dbReference type="NCBI Taxonomy" id="655827"/>
    <lineage>
        <taxon>Eukaryota</taxon>
        <taxon>Fungi</taxon>
        <taxon>Dikarya</taxon>
        <taxon>Ascomycota</taxon>
        <taxon>Pezizomycotina</taxon>
        <taxon>Sordariomycetes</taxon>
        <taxon>Hypocreomycetidae</taxon>
        <taxon>Hypocreales</taxon>
        <taxon>Clavicipitaceae</taxon>
        <taxon>Metarhizium</taxon>
    </lineage>
</organism>